<feature type="transmembrane region" description="Helical" evidence="1">
    <location>
        <begin position="84"/>
        <end position="103"/>
    </location>
</feature>
<keyword evidence="1" id="KW-0472">Membrane</keyword>
<organism evidence="2 3">
    <name type="scientific">Fimbriimonas ginsengisoli</name>
    <dbReference type="NCBI Taxonomy" id="1005039"/>
    <lineage>
        <taxon>Bacteria</taxon>
        <taxon>Bacillati</taxon>
        <taxon>Armatimonadota</taxon>
        <taxon>Fimbriimonadia</taxon>
        <taxon>Fimbriimonadales</taxon>
        <taxon>Fimbriimonadaceae</taxon>
        <taxon>Fimbriimonas</taxon>
    </lineage>
</organism>
<keyword evidence="1" id="KW-0812">Transmembrane</keyword>
<dbReference type="EMBL" id="JACOSL010000031">
    <property type="protein sequence ID" value="MBI1756434.1"/>
    <property type="molecule type" value="Genomic_DNA"/>
</dbReference>
<proteinExistence type="predicted"/>
<accession>A0A931PTJ6</accession>
<dbReference type="AlphaFoldDB" id="A0A931PTJ6"/>
<feature type="transmembrane region" description="Helical" evidence="1">
    <location>
        <begin position="55"/>
        <end position="72"/>
    </location>
</feature>
<evidence type="ECO:0000313" key="2">
    <source>
        <dbReference type="EMBL" id="MBI1756434.1"/>
    </source>
</evidence>
<evidence type="ECO:0000256" key="1">
    <source>
        <dbReference type="SAM" id="Phobius"/>
    </source>
</evidence>
<gene>
    <name evidence="2" type="ORF">HYR64_04920</name>
</gene>
<protein>
    <submittedName>
        <fullName evidence="2">Uncharacterized protein</fullName>
    </submittedName>
</protein>
<feature type="transmembrane region" description="Helical" evidence="1">
    <location>
        <begin position="30"/>
        <end position="48"/>
    </location>
</feature>
<comment type="caution">
    <text evidence="2">The sequence shown here is derived from an EMBL/GenBank/DDBJ whole genome shotgun (WGS) entry which is preliminary data.</text>
</comment>
<name>A0A931PTJ6_FIMGI</name>
<evidence type="ECO:0000313" key="3">
    <source>
        <dbReference type="Proteomes" id="UP000727962"/>
    </source>
</evidence>
<keyword evidence="1" id="KW-1133">Transmembrane helix</keyword>
<reference evidence="2" key="1">
    <citation type="submission" date="2020-07" db="EMBL/GenBank/DDBJ databases">
        <title>Huge and variable diversity of episymbiotic CPR bacteria and DPANN archaea in groundwater ecosystems.</title>
        <authorList>
            <person name="He C.Y."/>
            <person name="Keren R."/>
            <person name="Whittaker M."/>
            <person name="Farag I.F."/>
            <person name="Doudna J."/>
            <person name="Cate J.H.D."/>
            <person name="Banfield J.F."/>
        </authorList>
    </citation>
    <scope>NUCLEOTIDE SEQUENCE</scope>
    <source>
        <strain evidence="2">NC_groundwater_17_Pr7_B-0.1um_64_12</strain>
    </source>
</reference>
<dbReference type="Proteomes" id="UP000727962">
    <property type="component" value="Unassembled WGS sequence"/>
</dbReference>
<sequence>MTKNVLPVLVCTLLIAAAYGAGGAVQDGARFVICGLIWLIIGVIVVRWLRLSGRWATGILAAALFEGLIFALESDIPSTAGRAVIVGISVALFAYLAAVGFEYRRLNP</sequence>